<dbReference type="SUPFAM" id="SSF50249">
    <property type="entry name" value="Nucleic acid-binding proteins"/>
    <property type="match status" value="1"/>
</dbReference>
<dbReference type="OrthoDB" id="5293449at2"/>
<keyword evidence="8" id="KW-0347">Helicase</keyword>
<dbReference type="NCBIfam" id="TIGR00084">
    <property type="entry name" value="ruvA"/>
    <property type="match status" value="1"/>
</dbReference>
<keyword evidence="4 6" id="KW-0233">DNA recombination</keyword>
<keyword evidence="5 6" id="KW-0234">DNA repair</keyword>
<dbReference type="SMART" id="SM00278">
    <property type="entry name" value="HhH1"/>
    <property type="match status" value="2"/>
</dbReference>
<comment type="similarity">
    <text evidence="6">Belongs to the RuvA family.</text>
</comment>
<comment type="subunit">
    <text evidence="6">Homotetramer. Forms an RuvA(8)-RuvB(12)-Holliday junction (HJ) complex. HJ DNA is sandwiched between 2 RuvA tetramers; dsDNA enters through RuvA and exits via RuvB. An RuvB hexamer assembles on each DNA strand where it exits the tetramer. Each RuvB hexamer is contacted by two RuvA subunits (via domain III) on 2 adjacent RuvB subunits; this complex drives branch migration. In the full resolvosome a probable DNA-RuvA(4)-RuvB(12)-RuvC(2) complex forms which resolves the HJ.</text>
</comment>
<feature type="domain" description="Helix-hairpin-helix DNA-binding motif class 1" evidence="7">
    <location>
        <begin position="73"/>
        <end position="92"/>
    </location>
</feature>
<dbReference type="SUPFAM" id="SSF47781">
    <property type="entry name" value="RuvA domain 2-like"/>
    <property type="match status" value="1"/>
</dbReference>
<evidence type="ECO:0000256" key="1">
    <source>
        <dbReference type="ARBA" id="ARBA00022490"/>
    </source>
</evidence>
<keyword evidence="9" id="KW-1185">Reference proteome</keyword>
<dbReference type="GO" id="GO:0009379">
    <property type="term" value="C:Holliday junction helicase complex"/>
    <property type="evidence" value="ECO:0007669"/>
    <property type="project" value="InterPro"/>
</dbReference>
<comment type="caution">
    <text evidence="6">Lacks conserved residue(s) required for the propagation of feature annotation.</text>
</comment>
<evidence type="ECO:0000256" key="3">
    <source>
        <dbReference type="ARBA" id="ARBA00023125"/>
    </source>
</evidence>
<evidence type="ECO:0000256" key="6">
    <source>
        <dbReference type="HAMAP-Rule" id="MF_00031"/>
    </source>
</evidence>
<evidence type="ECO:0000313" key="9">
    <source>
        <dbReference type="Proteomes" id="UP000223759"/>
    </source>
</evidence>
<feature type="region of interest" description="Domain III" evidence="6">
    <location>
        <begin position="147"/>
        <end position="200"/>
    </location>
</feature>
<feature type="domain" description="Helix-hairpin-helix DNA-binding motif class 1" evidence="7">
    <location>
        <begin position="108"/>
        <end position="127"/>
    </location>
</feature>
<keyword evidence="8" id="KW-0547">Nucleotide-binding</keyword>
<dbReference type="InterPro" id="IPR012340">
    <property type="entry name" value="NA-bd_OB-fold"/>
</dbReference>
<keyword evidence="1 6" id="KW-0963">Cytoplasm</keyword>
<name>A0A1R3W3V9_9GAMM</name>
<evidence type="ECO:0000256" key="4">
    <source>
        <dbReference type="ARBA" id="ARBA00023172"/>
    </source>
</evidence>
<comment type="domain">
    <text evidence="6">Has three domains with a flexible linker between the domains II and III and assumes an 'L' shape. Domain III is highly mobile and contacts RuvB.</text>
</comment>
<evidence type="ECO:0000256" key="5">
    <source>
        <dbReference type="ARBA" id="ARBA00023204"/>
    </source>
</evidence>
<dbReference type="Pfam" id="PF07499">
    <property type="entry name" value="RuvA_C"/>
    <property type="match status" value="1"/>
</dbReference>
<dbReference type="Pfam" id="PF14520">
    <property type="entry name" value="HHH_5"/>
    <property type="match status" value="1"/>
</dbReference>
<dbReference type="Gene3D" id="2.40.50.140">
    <property type="entry name" value="Nucleic acid-binding proteins"/>
    <property type="match status" value="1"/>
</dbReference>
<dbReference type="InterPro" id="IPR003583">
    <property type="entry name" value="Hlx-hairpin-Hlx_DNA-bd_motif"/>
</dbReference>
<dbReference type="Proteomes" id="UP000223759">
    <property type="component" value="Unassembled WGS sequence"/>
</dbReference>
<dbReference type="Pfam" id="PF01330">
    <property type="entry name" value="RuvA_N"/>
    <property type="match status" value="1"/>
</dbReference>
<proteinExistence type="inferred from homology"/>
<dbReference type="GO" id="GO:0006281">
    <property type="term" value="P:DNA repair"/>
    <property type="evidence" value="ECO:0007669"/>
    <property type="project" value="UniProtKB-UniRule"/>
</dbReference>
<dbReference type="GO" id="GO:0005524">
    <property type="term" value="F:ATP binding"/>
    <property type="evidence" value="ECO:0007669"/>
    <property type="project" value="InterPro"/>
</dbReference>
<dbReference type="GO" id="GO:0009378">
    <property type="term" value="F:four-way junction helicase activity"/>
    <property type="evidence" value="ECO:0007669"/>
    <property type="project" value="InterPro"/>
</dbReference>
<gene>
    <name evidence="6" type="primary">ruvA</name>
    <name evidence="8" type="ORF">SAMN05216526_1524</name>
</gene>
<evidence type="ECO:0000259" key="7">
    <source>
        <dbReference type="SMART" id="SM00278"/>
    </source>
</evidence>
<dbReference type="GO" id="GO:0005737">
    <property type="term" value="C:cytoplasm"/>
    <property type="evidence" value="ECO:0007669"/>
    <property type="project" value="UniProtKB-SubCell"/>
</dbReference>
<feature type="region of interest" description="Domain I" evidence="6">
    <location>
        <begin position="1"/>
        <end position="64"/>
    </location>
</feature>
<evidence type="ECO:0000256" key="2">
    <source>
        <dbReference type="ARBA" id="ARBA00022763"/>
    </source>
</evidence>
<dbReference type="CDD" id="cd14332">
    <property type="entry name" value="UBA_RuvA_C"/>
    <property type="match status" value="1"/>
</dbReference>
<dbReference type="InterPro" id="IPR000085">
    <property type="entry name" value="RuvA"/>
</dbReference>
<evidence type="ECO:0000313" key="8">
    <source>
        <dbReference type="EMBL" id="SIT71290.1"/>
    </source>
</evidence>
<dbReference type="EMBL" id="FTPK01000002">
    <property type="protein sequence ID" value="SIT71290.1"/>
    <property type="molecule type" value="Genomic_DNA"/>
</dbReference>
<sequence>MIGRLSGTLIESQPPHLLLDVAGVGYEIEAPLSTFYSLASVGSAVVLHTHLHVREDAHVLYGFATLAERSLFRTLIKVSGVGAKMALAILSGMSVEAFHQCVLANDATTLTKLPGIGRKTAERLLIEMRDKVDASIAGSAVGLPGGAAPPPQSPVNDAVAALISLGYKPQEASRLISRVEGEADSSQELIRLALKATLKT</sequence>
<dbReference type="Gene3D" id="1.10.150.20">
    <property type="entry name" value="5' to 3' exonuclease, C-terminal subdomain"/>
    <property type="match status" value="1"/>
</dbReference>
<reference evidence="8 9" key="1">
    <citation type="submission" date="2017-01" db="EMBL/GenBank/DDBJ databases">
        <authorList>
            <person name="Mah S.A."/>
            <person name="Swanson W.J."/>
            <person name="Moy G.W."/>
            <person name="Vacquier V.D."/>
        </authorList>
    </citation>
    <scope>NUCLEOTIDE SEQUENCE [LARGE SCALE GENOMIC DNA]</scope>
    <source>
        <strain evidence="8 9">M9</strain>
    </source>
</reference>
<dbReference type="HAMAP" id="MF_00031">
    <property type="entry name" value="DNA_HJ_migration_RuvA"/>
    <property type="match status" value="1"/>
</dbReference>
<dbReference type="Gene3D" id="1.10.8.10">
    <property type="entry name" value="DNA helicase RuvA subunit, C-terminal domain"/>
    <property type="match status" value="1"/>
</dbReference>
<keyword evidence="3 6" id="KW-0238">DNA-binding</keyword>
<dbReference type="STRING" id="233100.SAMN05216526_1524"/>
<organism evidence="8 9">
    <name type="scientific">Ectothiorhodosinus mongolicus</name>
    <dbReference type="NCBI Taxonomy" id="233100"/>
    <lineage>
        <taxon>Bacteria</taxon>
        <taxon>Pseudomonadati</taxon>
        <taxon>Pseudomonadota</taxon>
        <taxon>Gammaproteobacteria</taxon>
        <taxon>Chromatiales</taxon>
        <taxon>Ectothiorhodospiraceae</taxon>
        <taxon>Ectothiorhodosinus</taxon>
    </lineage>
</organism>
<dbReference type="GO" id="GO:0000400">
    <property type="term" value="F:four-way junction DNA binding"/>
    <property type="evidence" value="ECO:0007669"/>
    <property type="project" value="UniProtKB-UniRule"/>
</dbReference>
<keyword evidence="8" id="KW-0378">Hydrolase</keyword>
<dbReference type="GO" id="GO:0048476">
    <property type="term" value="C:Holliday junction resolvase complex"/>
    <property type="evidence" value="ECO:0007669"/>
    <property type="project" value="UniProtKB-UniRule"/>
</dbReference>
<dbReference type="SUPFAM" id="SSF46929">
    <property type="entry name" value="DNA helicase RuvA subunit, C-terminal domain"/>
    <property type="match status" value="1"/>
</dbReference>
<dbReference type="InterPro" id="IPR010994">
    <property type="entry name" value="RuvA_2-like"/>
</dbReference>
<dbReference type="RefSeq" id="WP_076755867.1">
    <property type="nucleotide sequence ID" value="NZ_CP023018.1"/>
</dbReference>
<comment type="subcellular location">
    <subcellularLocation>
        <location evidence="6">Cytoplasm</location>
    </subcellularLocation>
</comment>
<dbReference type="InterPro" id="IPR011114">
    <property type="entry name" value="RuvA_C"/>
</dbReference>
<dbReference type="InterPro" id="IPR036267">
    <property type="entry name" value="RuvA_C_sf"/>
</dbReference>
<dbReference type="AlphaFoldDB" id="A0A1R3W3V9"/>
<keyword evidence="2 6" id="KW-0227">DNA damage</keyword>
<protein>
    <recommendedName>
        <fullName evidence="6">Holliday junction branch migration complex subunit RuvA</fullName>
    </recommendedName>
</protein>
<dbReference type="GO" id="GO:0006310">
    <property type="term" value="P:DNA recombination"/>
    <property type="evidence" value="ECO:0007669"/>
    <property type="project" value="UniProtKB-UniRule"/>
</dbReference>
<dbReference type="InterPro" id="IPR013849">
    <property type="entry name" value="DNA_helicase_Holl-junc_RuvA_I"/>
</dbReference>
<keyword evidence="8" id="KW-0067">ATP-binding</keyword>
<accession>A0A1R3W3V9</accession>
<comment type="function">
    <text evidence="6">The RuvA-RuvB-RuvC complex processes Holliday junction (HJ) DNA during genetic recombination and DNA repair, while the RuvA-RuvB complex plays an important role in the rescue of blocked DNA replication forks via replication fork reversal (RFR). RuvA specifically binds to HJ cruciform DNA, conferring on it an open structure. The RuvB hexamer acts as an ATP-dependent pump, pulling dsDNA into and through the RuvAB complex. HJ branch migration allows RuvC to scan DNA until it finds its consensus sequence, where it cleaves and resolves the cruciform DNA.</text>
</comment>